<reference evidence="6" key="1">
    <citation type="submission" date="2021-06" db="EMBL/GenBank/DDBJ databases">
        <authorList>
            <person name="Hodson N. C."/>
            <person name="Mongue J. A."/>
            <person name="Jaron S. K."/>
        </authorList>
    </citation>
    <scope>NUCLEOTIDE SEQUENCE</scope>
</reference>
<dbReference type="OrthoDB" id="5954824at2759"/>
<dbReference type="GO" id="GO:0000981">
    <property type="term" value="F:DNA-binding transcription factor activity, RNA polymerase II-specific"/>
    <property type="evidence" value="ECO:0007669"/>
    <property type="project" value="TreeGrafter"/>
</dbReference>
<dbReference type="GO" id="GO:0000978">
    <property type="term" value="F:RNA polymerase II cis-regulatory region sequence-specific DNA binding"/>
    <property type="evidence" value="ECO:0007669"/>
    <property type="project" value="TreeGrafter"/>
</dbReference>
<dbReference type="FunFam" id="1.10.10.10:FF:000352">
    <property type="entry name" value="Forkhead box Q2"/>
    <property type="match status" value="1"/>
</dbReference>
<dbReference type="PROSITE" id="PS50039">
    <property type="entry name" value="FORK_HEAD_3"/>
    <property type="match status" value="1"/>
</dbReference>
<feature type="domain" description="Fork-head" evidence="5">
    <location>
        <begin position="110"/>
        <end position="202"/>
    </location>
</feature>
<dbReference type="AlphaFoldDB" id="A0A8J2KTS1"/>
<dbReference type="PROSITE" id="PS00657">
    <property type="entry name" value="FORK_HEAD_1"/>
    <property type="match status" value="1"/>
</dbReference>
<dbReference type="InterPro" id="IPR050211">
    <property type="entry name" value="FOX_domain-containing"/>
</dbReference>
<feature type="region of interest" description="Disordered" evidence="4">
    <location>
        <begin position="205"/>
        <end position="235"/>
    </location>
</feature>
<dbReference type="Proteomes" id="UP000708208">
    <property type="component" value="Unassembled WGS sequence"/>
</dbReference>
<dbReference type="PANTHER" id="PTHR11829:SF343">
    <property type="entry name" value="FORK-HEAD DOMAIN-CONTAINING PROTEIN"/>
    <property type="match status" value="1"/>
</dbReference>
<evidence type="ECO:0000313" key="7">
    <source>
        <dbReference type="Proteomes" id="UP000708208"/>
    </source>
</evidence>
<dbReference type="GO" id="GO:0005634">
    <property type="term" value="C:nucleus"/>
    <property type="evidence" value="ECO:0007669"/>
    <property type="project" value="UniProtKB-SubCell"/>
</dbReference>
<dbReference type="PROSITE" id="PS00658">
    <property type="entry name" value="FORK_HEAD_2"/>
    <property type="match status" value="1"/>
</dbReference>
<dbReference type="InterPro" id="IPR001766">
    <property type="entry name" value="Fork_head_dom"/>
</dbReference>
<evidence type="ECO:0000256" key="3">
    <source>
        <dbReference type="PROSITE-ProRule" id="PRU00089"/>
    </source>
</evidence>
<proteinExistence type="predicted"/>
<feature type="compositionally biased region" description="Pro residues" evidence="4">
    <location>
        <begin position="220"/>
        <end position="230"/>
    </location>
</feature>
<accession>A0A8J2KTS1</accession>
<dbReference type="EMBL" id="CAJVCH010450612">
    <property type="protein sequence ID" value="CAG7819467.1"/>
    <property type="molecule type" value="Genomic_DNA"/>
</dbReference>
<dbReference type="Pfam" id="PF00250">
    <property type="entry name" value="Forkhead"/>
    <property type="match status" value="1"/>
</dbReference>
<dbReference type="InterPro" id="IPR018122">
    <property type="entry name" value="TF_fork_head_CS_1"/>
</dbReference>
<evidence type="ECO:0000259" key="5">
    <source>
        <dbReference type="PROSITE" id="PS50039"/>
    </source>
</evidence>
<dbReference type="CDD" id="cd20035">
    <property type="entry name" value="FH_FOXQ2-like"/>
    <property type="match status" value="1"/>
</dbReference>
<sequence>MSNTDPRPQFNPVPGVGLVSSVPVSSSGMSNSSVGMSMPGLLSPSSALEHYRLSQLYQYAMAAERLRCPPGSFLPPIPSGLRPELAPFLYGPYCRMDPRLALCRPPEEPKPQHSYIGLIAMAILSSSDKKLVLSDIYQYILDNYPYFRSRGPGWRNSIRHNLSLNDCFIKAGRSANGKGHYWAIHPANVDDFTKGDFRRRKAQRKVRRHMGLAVDDDDSPSPPPTSPPPAWSTLHHPVAHLQPHPVAMALGSPVEIPGMIFGRPNHTSMVLNNRKRQFDVASLLAPEKESLNESISLSLKSTGDSSPTSMGRKNFKKSSDSDEDEIEVCGNECKTTEDPDSRNNFTQDTDTEETSCRRRHNCSQDADESSSNDESDDNYHCKVPAGDSSGRSEDLNNRSYSPKTPEDPHQGNPLGKESCGPINPTFSPADFLSSQQFIPNGLAHQQTNPNPFSFPGNQHPLLHHNPSIASLMILSSKYREIASNMAKRSSH</sequence>
<dbReference type="SMART" id="SM00339">
    <property type="entry name" value="FH"/>
    <property type="match status" value="1"/>
</dbReference>
<organism evidence="6 7">
    <name type="scientific">Allacma fusca</name>
    <dbReference type="NCBI Taxonomy" id="39272"/>
    <lineage>
        <taxon>Eukaryota</taxon>
        <taxon>Metazoa</taxon>
        <taxon>Ecdysozoa</taxon>
        <taxon>Arthropoda</taxon>
        <taxon>Hexapoda</taxon>
        <taxon>Collembola</taxon>
        <taxon>Symphypleona</taxon>
        <taxon>Sminthuridae</taxon>
        <taxon>Allacma</taxon>
    </lineage>
</organism>
<name>A0A8J2KTS1_9HEXA</name>
<gene>
    <name evidence="6" type="ORF">AFUS01_LOCUS29911</name>
</gene>
<dbReference type="InterPro" id="IPR047519">
    <property type="entry name" value="FH_FOXQ2-like"/>
</dbReference>
<feature type="region of interest" description="Disordered" evidence="4">
    <location>
        <begin position="298"/>
        <end position="432"/>
    </location>
</feature>
<evidence type="ECO:0000256" key="4">
    <source>
        <dbReference type="SAM" id="MobiDB-lite"/>
    </source>
</evidence>
<dbReference type="GO" id="GO:0030154">
    <property type="term" value="P:cell differentiation"/>
    <property type="evidence" value="ECO:0007669"/>
    <property type="project" value="TreeGrafter"/>
</dbReference>
<comment type="caution">
    <text evidence="6">The sequence shown here is derived from an EMBL/GenBank/DDBJ whole genome shotgun (WGS) entry which is preliminary data.</text>
</comment>
<protein>
    <recommendedName>
        <fullName evidence="5">Fork-head domain-containing protein</fullName>
    </recommendedName>
</protein>
<evidence type="ECO:0000313" key="6">
    <source>
        <dbReference type="EMBL" id="CAG7819467.1"/>
    </source>
</evidence>
<keyword evidence="2 3" id="KW-0539">Nucleus</keyword>
<keyword evidence="7" id="KW-1185">Reference proteome</keyword>
<dbReference type="InterPro" id="IPR030456">
    <property type="entry name" value="TF_fork_head_CS_2"/>
</dbReference>
<feature type="compositionally biased region" description="Acidic residues" evidence="4">
    <location>
        <begin position="365"/>
        <end position="376"/>
    </location>
</feature>
<keyword evidence="1 3" id="KW-0238">DNA-binding</keyword>
<dbReference type="GO" id="GO:0009653">
    <property type="term" value="P:anatomical structure morphogenesis"/>
    <property type="evidence" value="ECO:0007669"/>
    <property type="project" value="TreeGrafter"/>
</dbReference>
<comment type="subcellular location">
    <subcellularLocation>
        <location evidence="3">Nucleus</location>
    </subcellularLocation>
</comment>
<evidence type="ECO:0000256" key="2">
    <source>
        <dbReference type="ARBA" id="ARBA00023242"/>
    </source>
</evidence>
<dbReference type="PANTHER" id="PTHR11829">
    <property type="entry name" value="FORKHEAD BOX PROTEIN"/>
    <property type="match status" value="1"/>
</dbReference>
<evidence type="ECO:0000256" key="1">
    <source>
        <dbReference type="ARBA" id="ARBA00023125"/>
    </source>
</evidence>
<feature type="DNA-binding region" description="Fork-head" evidence="3">
    <location>
        <begin position="110"/>
        <end position="202"/>
    </location>
</feature>
<feature type="compositionally biased region" description="Polar residues" evidence="4">
    <location>
        <begin position="298"/>
        <end position="311"/>
    </location>
</feature>